<feature type="transmembrane region" description="Helical" evidence="1">
    <location>
        <begin position="6"/>
        <end position="28"/>
    </location>
</feature>
<accession>A0A0F9GWA9</accession>
<gene>
    <name evidence="2" type="ORF">LCGC14_1778210</name>
</gene>
<comment type="caution">
    <text evidence="2">The sequence shown here is derived from an EMBL/GenBank/DDBJ whole genome shotgun (WGS) entry which is preliminary data.</text>
</comment>
<evidence type="ECO:0000256" key="1">
    <source>
        <dbReference type="SAM" id="Phobius"/>
    </source>
</evidence>
<keyword evidence="1" id="KW-0812">Transmembrane</keyword>
<reference evidence="2" key="1">
    <citation type="journal article" date="2015" name="Nature">
        <title>Complex archaea that bridge the gap between prokaryotes and eukaryotes.</title>
        <authorList>
            <person name="Spang A."/>
            <person name="Saw J.H."/>
            <person name="Jorgensen S.L."/>
            <person name="Zaremba-Niedzwiedzka K."/>
            <person name="Martijn J."/>
            <person name="Lind A.E."/>
            <person name="van Eijk R."/>
            <person name="Schleper C."/>
            <person name="Guy L."/>
            <person name="Ettema T.J."/>
        </authorList>
    </citation>
    <scope>NUCLEOTIDE SEQUENCE</scope>
</reference>
<organism evidence="2">
    <name type="scientific">marine sediment metagenome</name>
    <dbReference type="NCBI Taxonomy" id="412755"/>
    <lineage>
        <taxon>unclassified sequences</taxon>
        <taxon>metagenomes</taxon>
        <taxon>ecological metagenomes</taxon>
    </lineage>
</organism>
<name>A0A0F9GWA9_9ZZZZ</name>
<sequence>MDKQNYVVIVAVIAAAVVVIVGLVVWYLRKNCQPMSCPNVPASQYTDTPTGVCLLDCDQYSDVCYCNCNPKDEDCIRRCYQMKANCYIKCLGNQQERFSNAVCGCV</sequence>
<keyword evidence="1" id="KW-0472">Membrane</keyword>
<protein>
    <submittedName>
        <fullName evidence="2">Uncharacterized protein</fullName>
    </submittedName>
</protein>
<evidence type="ECO:0000313" key="2">
    <source>
        <dbReference type="EMBL" id="KKM03059.1"/>
    </source>
</evidence>
<keyword evidence="1" id="KW-1133">Transmembrane helix</keyword>
<proteinExistence type="predicted"/>
<dbReference type="AlphaFoldDB" id="A0A0F9GWA9"/>
<dbReference type="EMBL" id="LAZR01016774">
    <property type="protein sequence ID" value="KKM03059.1"/>
    <property type="molecule type" value="Genomic_DNA"/>
</dbReference>